<comment type="caution">
    <text evidence="1">The sequence shown here is derived from an EMBL/GenBank/DDBJ whole genome shotgun (WGS) entry which is preliminary data.</text>
</comment>
<keyword evidence="2" id="KW-1185">Reference proteome</keyword>
<evidence type="ECO:0000313" key="1">
    <source>
        <dbReference type="EMBL" id="RKD19029.1"/>
    </source>
</evidence>
<dbReference type="AlphaFoldDB" id="A0A419S9W7"/>
<evidence type="ECO:0000313" key="2">
    <source>
        <dbReference type="Proteomes" id="UP000283433"/>
    </source>
</evidence>
<dbReference type="EMBL" id="MBTA01000003">
    <property type="protein sequence ID" value="RKD19029.1"/>
    <property type="molecule type" value="Genomic_DNA"/>
</dbReference>
<proteinExistence type="predicted"/>
<gene>
    <name evidence="1" type="ORF">BCY91_14230</name>
</gene>
<sequence length="69" mass="8298">MPVRKKEKLNIVAEPKADFEKAELDLLRSAMKHSYTERFLMMTTLMKMDKMFRMAKIQIACLKRMFRNL</sequence>
<accession>A0A419S9W7</accession>
<organism evidence="1 2">
    <name type="scientific">Pelobium manganitolerans</name>
    <dbReference type="NCBI Taxonomy" id="1842495"/>
    <lineage>
        <taxon>Bacteria</taxon>
        <taxon>Pseudomonadati</taxon>
        <taxon>Bacteroidota</taxon>
        <taxon>Sphingobacteriia</taxon>
        <taxon>Sphingobacteriales</taxon>
        <taxon>Sphingobacteriaceae</taxon>
        <taxon>Pelobium</taxon>
    </lineage>
</organism>
<protein>
    <submittedName>
        <fullName evidence="1">Uncharacterized protein</fullName>
    </submittedName>
</protein>
<reference evidence="1 2" key="1">
    <citation type="submission" date="2016-07" db="EMBL/GenBank/DDBJ databases">
        <title>Genome of Pelobium manganitolerans.</title>
        <authorList>
            <person name="Wu S."/>
            <person name="Wang G."/>
        </authorList>
    </citation>
    <scope>NUCLEOTIDE SEQUENCE [LARGE SCALE GENOMIC DNA]</scope>
    <source>
        <strain evidence="1 2">YS-25</strain>
    </source>
</reference>
<dbReference type="Proteomes" id="UP000283433">
    <property type="component" value="Unassembled WGS sequence"/>
</dbReference>
<name>A0A419S9W7_9SPHI</name>